<organism evidence="3">
    <name type="scientific">viral metagenome</name>
    <dbReference type="NCBI Taxonomy" id="1070528"/>
    <lineage>
        <taxon>unclassified sequences</taxon>
        <taxon>metagenomes</taxon>
        <taxon>organismal metagenomes</taxon>
    </lineage>
</organism>
<dbReference type="PROSITE" id="PS51925">
    <property type="entry name" value="SWIB_MDM2"/>
    <property type="match status" value="1"/>
</dbReference>
<dbReference type="EMBL" id="MN740533">
    <property type="protein sequence ID" value="QHU31874.1"/>
    <property type="molecule type" value="Genomic_DNA"/>
</dbReference>
<feature type="region of interest" description="Disordered" evidence="1">
    <location>
        <begin position="1"/>
        <end position="23"/>
    </location>
</feature>
<dbReference type="AlphaFoldDB" id="A0A6C0LQL4"/>
<reference evidence="3" key="1">
    <citation type="journal article" date="2020" name="Nature">
        <title>Giant virus diversity and host interactions through global metagenomics.</title>
        <authorList>
            <person name="Schulz F."/>
            <person name="Roux S."/>
            <person name="Paez-Espino D."/>
            <person name="Jungbluth S."/>
            <person name="Walsh D.A."/>
            <person name="Denef V.J."/>
            <person name="McMahon K.D."/>
            <person name="Konstantinidis K.T."/>
            <person name="Eloe-Fadrosh E.A."/>
            <person name="Kyrpides N.C."/>
            <person name="Woyke T."/>
        </authorList>
    </citation>
    <scope>NUCLEOTIDE SEQUENCE</scope>
    <source>
        <strain evidence="3">GVMAG-M-3300027963-41</strain>
    </source>
</reference>
<dbReference type="Pfam" id="PF02201">
    <property type="entry name" value="SWIB"/>
    <property type="match status" value="1"/>
</dbReference>
<evidence type="ECO:0000256" key="1">
    <source>
        <dbReference type="SAM" id="MobiDB-lite"/>
    </source>
</evidence>
<sequence length="208" mass="21869">MSSAPAKRAPAAKKTAAAAAPAAPAKVVAPVAAPAPAPVAVAAPAAVAAPVEEVNVVKDFTSLVEKVNSLRTVLGAVLSDMKKLEKQIPREIKKASKGRRRRAATVTEGGEPVVKKESVFTKPTPISDALCTFLGVAKGSLLSRSEVTTKVCAYAKSHQLMDKQVIKADAALRKLLALTEKDELKILNLQRFLKPHYLKPAVPLVAKA</sequence>
<dbReference type="Gene3D" id="1.10.245.10">
    <property type="entry name" value="SWIB/MDM2 domain"/>
    <property type="match status" value="1"/>
</dbReference>
<dbReference type="SUPFAM" id="SSF47592">
    <property type="entry name" value="SWIB/MDM2 domain"/>
    <property type="match status" value="1"/>
</dbReference>
<dbReference type="CDD" id="cd10567">
    <property type="entry name" value="SWIB-MDM2_like"/>
    <property type="match status" value="1"/>
</dbReference>
<feature type="domain" description="DM2" evidence="2">
    <location>
        <begin position="119"/>
        <end position="199"/>
    </location>
</feature>
<dbReference type="InterPro" id="IPR036885">
    <property type="entry name" value="SWIB_MDM2_dom_sf"/>
</dbReference>
<evidence type="ECO:0000313" key="3">
    <source>
        <dbReference type="EMBL" id="QHU31874.1"/>
    </source>
</evidence>
<proteinExistence type="predicted"/>
<dbReference type="InterPro" id="IPR003121">
    <property type="entry name" value="SWIB_MDM2_domain"/>
</dbReference>
<evidence type="ECO:0000259" key="2">
    <source>
        <dbReference type="PROSITE" id="PS51925"/>
    </source>
</evidence>
<accession>A0A6C0LQL4</accession>
<protein>
    <recommendedName>
        <fullName evidence="2">DM2 domain-containing protein</fullName>
    </recommendedName>
</protein>
<name>A0A6C0LQL4_9ZZZZ</name>